<dbReference type="InterPro" id="IPR041243">
    <property type="entry name" value="STI1/HOP_DP"/>
</dbReference>
<evidence type="ECO:0000256" key="3">
    <source>
        <dbReference type="ARBA" id="ARBA00022737"/>
    </source>
</evidence>
<dbReference type="PROSITE" id="PS50005">
    <property type="entry name" value="TPR"/>
    <property type="match status" value="6"/>
</dbReference>
<keyword evidence="2" id="KW-0963">Cytoplasm</keyword>
<feature type="domain" description="STI1" evidence="7">
    <location>
        <begin position="148"/>
        <end position="188"/>
    </location>
</feature>
<dbReference type="GO" id="GO:0005737">
    <property type="term" value="C:cytoplasm"/>
    <property type="evidence" value="ECO:0007669"/>
    <property type="project" value="UniProtKB-SubCell"/>
</dbReference>
<dbReference type="InterPro" id="IPR011990">
    <property type="entry name" value="TPR-like_helical_dom_sf"/>
</dbReference>
<evidence type="ECO:0000256" key="2">
    <source>
        <dbReference type="ARBA" id="ARBA00022490"/>
    </source>
</evidence>
<dbReference type="FunFam" id="1.25.40.10:FF:000020">
    <property type="entry name" value="Stress-induced phosphoprotein 1"/>
    <property type="match status" value="1"/>
</dbReference>
<feature type="repeat" description="TPR" evidence="5">
    <location>
        <begin position="316"/>
        <end position="349"/>
    </location>
</feature>
<feature type="domain" description="STI1" evidence="7">
    <location>
        <begin position="513"/>
        <end position="552"/>
    </location>
</feature>
<evidence type="ECO:0000256" key="6">
    <source>
        <dbReference type="SAM" id="MobiDB-lite"/>
    </source>
</evidence>
<dbReference type="FunFam" id="1.25.40.10:FF:000027">
    <property type="entry name" value="stress-induced-phosphoprotein 1 isoform X1"/>
    <property type="match status" value="1"/>
</dbReference>
<feature type="repeat" description="TPR" evidence="5">
    <location>
        <begin position="5"/>
        <end position="38"/>
    </location>
</feature>
<reference evidence="8" key="1">
    <citation type="submission" date="1997-02" db="EMBL/GenBank/DDBJ databases">
        <title>Acanthamoeba mRNA homologous to human transformation-sensitive protein.</title>
        <authorList>
            <person name="Xu P."/>
        </authorList>
    </citation>
    <scope>NUCLEOTIDE SEQUENCE</scope>
    <source>
        <strain evidence="8">Neff</strain>
    </source>
</reference>
<dbReference type="FunFam" id="1.25.40.10:FF:000010">
    <property type="entry name" value="Stress-induced phosphoprotein 1"/>
    <property type="match status" value="1"/>
</dbReference>
<feature type="repeat" description="TPR" evidence="5">
    <location>
        <begin position="444"/>
        <end position="477"/>
    </location>
</feature>
<evidence type="ECO:0000256" key="5">
    <source>
        <dbReference type="PROSITE-ProRule" id="PRU00339"/>
    </source>
</evidence>
<feature type="repeat" description="TPR" evidence="5">
    <location>
        <begin position="39"/>
        <end position="72"/>
    </location>
</feature>
<feature type="repeat" description="TPR" evidence="5">
    <location>
        <begin position="410"/>
        <end position="443"/>
    </location>
</feature>
<dbReference type="Gene3D" id="1.25.40.10">
    <property type="entry name" value="Tetratricopeptide repeat domain"/>
    <property type="match status" value="3"/>
</dbReference>
<feature type="compositionally biased region" description="Basic and acidic residues" evidence="6">
    <location>
        <begin position="210"/>
        <end position="247"/>
    </location>
</feature>
<feature type="compositionally biased region" description="Basic and acidic residues" evidence="6">
    <location>
        <begin position="493"/>
        <end position="506"/>
    </location>
</feature>
<dbReference type="Pfam" id="PF17830">
    <property type="entry name" value="STI1-HOP_DP"/>
    <property type="match status" value="2"/>
</dbReference>
<dbReference type="EMBL" id="U89984">
    <property type="protein sequence ID" value="AAB49720.1"/>
    <property type="molecule type" value="mRNA"/>
</dbReference>
<dbReference type="Pfam" id="PF13424">
    <property type="entry name" value="TPR_12"/>
    <property type="match status" value="1"/>
</dbReference>
<comment type="subcellular location">
    <subcellularLocation>
        <location evidence="1">Cytoplasm</location>
    </subcellularLocation>
</comment>
<evidence type="ECO:0000259" key="7">
    <source>
        <dbReference type="SMART" id="SM00727"/>
    </source>
</evidence>
<dbReference type="SMART" id="SM00727">
    <property type="entry name" value="STI1"/>
    <property type="match status" value="2"/>
</dbReference>
<feature type="region of interest" description="Disordered" evidence="6">
    <location>
        <begin position="493"/>
        <end position="512"/>
    </location>
</feature>
<dbReference type="Gene3D" id="1.10.260.100">
    <property type="match status" value="2"/>
</dbReference>
<dbReference type="FunFam" id="1.10.260.100:FF:000002">
    <property type="entry name" value="Stress-induced-phosphoprotein 1 (Hsp70/Hsp90-organizing)"/>
    <property type="match status" value="1"/>
</dbReference>
<dbReference type="Pfam" id="PF00515">
    <property type="entry name" value="TPR_1"/>
    <property type="match status" value="4"/>
</dbReference>
<dbReference type="InterPro" id="IPR019734">
    <property type="entry name" value="TPR_rpt"/>
</dbReference>
<feature type="region of interest" description="Disordered" evidence="6">
    <location>
        <begin position="198"/>
        <end position="247"/>
    </location>
</feature>
<dbReference type="PROSITE" id="PS50007">
    <property type="entry name" value="PIPLC_X_DOMAIN"/>
    <property type="match status" value="1"/>
</dbReference>
<dbReference type="SMART" id="SM00028">
    <property type="entry name" value="TPR"/>
    <property type="match status" value="9"/>
</dbReference>
<feature type="repeat" description="TPR" evidence="5">
    <location>
        <begin position="241"/>
        <end position="274"/>
    </location>
</feature>
<dbReference type="AlphaFoldDB" id="P90647"/>
<protein>
    <submittedName>
        <fullName evidence="8">Transformation-sensitive protein homolog</fullName>
    </submittedName>
</protein>
<evidence type="ECO:0000313" key="8">
    <source>
        <dbReference type="EMBL" id="AAB49720.1"/>
    </source>
</evidence>
<organism evidence="8">
    <name type="scientific">Acanthamoeba castellanii</name>
    <name type="common">Amoeba</name>
    <dbReference type="NCBI Taxonomy" id="5755"/>
    <lineage>
        <taxon>Eukaryota</taxon>
        <taxon>Amoebozoa</taxon>
        <taxon>Discosea</taxon>
        <taxon>Longamoebia</taxon>
        <taxon>Centramoebida</taxon>
        <taxon>Acanthamoebidae</taxon>
        <taxon>Acanthamoeba</taxon>
    </lineage>
</organism>
<dbReference type="InterPro" id="IPR006636">
    <property type="entry name" value="STI1_HS-bd"/>
</dbReference>
<dbReference type="GO" id="GO:0051879">
    <property type="term" value="F:Hsp90 protein binding"/>
    <property type="evidence" value="ECO:0007669"/>
    <property type="project" value="TreeGrafter"/>
</dbReference>
<keyword evidence="4 5" id="KW-0802">TPR repeat</keyword>
<keyword evidence="3" id="KW-0677">Repeat</keyword>
<name>P90647_ACACA</name>
<evidence type="ECO:0000256" key="1">
    <source>
        <dbReference type="ARBA" id="ARBA00004496"/>
    </source>
</evidence>
<proteinExistence type="evidence at transcript level"/>
<accession>P90647</accession>
<evidence type="ECO:0000256" key="4">
    <source>
        <dbReference type="ARBA" id="ARBA00022803"/>
    </source>
</evidence>
<dbReference type="PANTHER" id="PTHR22904">
    <property type="entry name" value="TPR REPEAT CONTAINING PROTEIN"/>
    <property type="match status" value="1"/>
</dbReference>
<dbReference type="SUPFAM" id="SSF48452">
    <property type="entry name" value="TPR-like"/>
    <property type="match status" value="3"/>
</dbReference>
<dbReference type="PANTHER" id="PTHR22904:SF523">
    <property type="entry name" value="STRESS-INDUCED-PHOSPHOPROTEIN 1"/>
    <property type="match status" value="1"/>
</dbReference>
<dbReference type="VEuPathDB" id="AmoebaDB:ACA1_074970"/>
<sequence length="564" mass="63693">MADIALEEKNKGNAAMSAGDFKAAVEHYTNAIQHDPQNHVLYSNRSAAYASLKDYDQALADGEKTVELKPDWSKGYSRKGAALCYLGRYADAKAAYAAGLEVEPTNEQLKQALQEAEEQEQASGGGPDIGNVFGQMLQGDIWTKLRQSDLTRAYLDDPAFVSLLSRLQKNPNELPMYIQSDPRIANVFAVILGISQKPPGAETQEPAQQPKKEEPKKEEKPKAEEKPKEPEPELPTEKKQALEEKELGNQAYKKKDFDTAIVHYKKAFELDPDNMTYLTNLAAVYMEQKNYEECVNTCTEAIEVGRRVFADYKLISRAFHRKGNAYMKMEKYAEAIDSYNRALTEHRNPDSLNALRKAEQLKKESEEKNYVNPEISQQEKEKGNDCFRNAQYPDAIKHYTEAIRRNPTDHVLYSNRAACYMKLGRVPMAVKDCDKAIELSPTFVKAYTRKGHCQFFMKQYHKCLETYEQGLKVEPNNEELNEGLRRTMEAINKRQEGSSKAEDKEAMAAAASDPEIQKILGDPMMKKVLSELGTNPAAVQSYMKDPVIMNNIQKLIAAGIIKVK</sequence>